<comment type="caution">
    <text evidence="1">The sequence shown here is derived from an EMBL/GenBank/DDBJ whole genome shotgun (WGS) entry which is preliminary data.</text>
</comment>
<reference evidence="1 2" key="2">
    <citation type="journal article" date="2017" name="Front. Plant Sci.">
        <title>Gene Classification and Mining of Molecular Markers Useful in Red Clover (Trifolium pratense) Breeding.</title>
        <authorList>
            <person name="Istvanek J."/>
            <person name="Dluhosova J."/>
            <person name="Dluhos P."/>
            <person name="Patkova L."/>
            <person name="Nedelnik J."/>
            <person name="Repkova J."/>
        </authorList>
    </citation>
    <scope>NUCLEOTIDE SEQUENCE [LARGE SCALE GENOMIC DNA]</scope>
    <source>
        <strain evidence="2">cv. Tatra</strain>
        <tissue evidence="1">Young leaves</tissue>
    </source>
</reference>
<sequence length="57" mass="6401">MVILRSLSDDDKVPASPPRVPIVDLKVRVKTRSECMEAHMFKSTFTTTEKGKNLAPK</sequence>
<protein>
    <submittedName>
        <fullName evidence="1">Uncharacterized protein</fullName>
    </submittedName>
</protein>
<dbReference type="Proteomes" id="UP000236291">
    <property type="component" value="Unassembled WGS sequence"/>
</dbReference>
<gene>
    <name evidence="1" type="ORF">L195_g043338</name>
</gene>
<reference evidence="1 2" key="1">
    <citation type="journal article" date="2014" name="Am. J. Bot.">
        <title>Genome assembly and annotation for red clover (Trifolium pratense; Fabaceae).</title>
        <authorList>
            <person name="Istvanek J."/>
            <person name="Jaros M."/>
            <person name="Krenek A."/>
            <person name="Repkova J."/>
        </authorList>
    </citation>
    <scope>NUCLEOTIDE SEQUENCE [LARGE SCALE GENOMIC DNA]</scope>
    <source>
        <strain evidence="2">cv. Tatra</strain>
        <tissue evidence="1">Young leaves</tissue>
    </source>
</reference>
<evidence type="ECO:0000313" key="1">
    <source>
        <dbReference type="EMBL" id="PNX87251.1"/>
    </source>
</evidence>
<organism evidence="1 2">
    <name type="scientific">Trifolium pratense</name>
    <name type="common">Red clover</name>
    <dbReference type="NCBI Taxonomy" id="57577"/>
    <lineage>
        <taxon>Eukaryota</taxon>
        <taxon>Viridiplantae</taxon>
        <taxon>Streptophyta</taxon>
        <taxon>Embryophyta</taxon>
        <taxon>Tracheophyta</taxon>
        <taxon>Spermatophyta</taxon>
        <taxon>Magnoliopsida</taxon>
        <taxon>eudicotyledons</taxon>
        <taxon>Gunneridae</taxon>
        <taxon>Pentapetalae</taxon>
        <taxon>rosids</taxon>
        <taxon>fabids</taxon>
        <taxon>Fabales</taxon>
        <taxon>Fabaceae</taxon>
        <taxon>Papilionoideae</taxon>
        <taxon>50 kb inversion clade</taxon>
        <taxon>NPAAA clade</taxon>
        <taxon>Hologalegina</taxon>
        <taxon>IRL clade</taxon>
        <taxon>Trifolieae</taxon>
        <taxon>Trifolium</taxon>
    </lineage>
</organism>
<dbReference type="EMBL" id="ASHM01053394">
    <property type="protein sequence ID" value="PNX87251.1"/>
    <property type="molecule type" value="Genomic_DNA"/>
</dbReference>
<accession>A0A2K3M8Y1</accession>
<evidence type="ECO:0000313" key="2">
    <source>
        <dbReference type="Proteomes" id="UP000236291"/>
    </source>
</evidence>
<proteinExistence type="predicted"/>
<dbReference type="AlphaFoldDB" id="A0A2K3M8Y1"/>
<name>A0A2K3M8Y1_TRIPR</name>